<dbReference type="CDD" id="cd10568">
    <property type="entry name" value="SWIB_like"/>
    <property type="match status" value="1"/>
</dbReference>
<evidence type="ECO:0000259" key="1">
    <source>
        <dbReference type="PROSITE" id="PS51925"/>
    </source>
</evidence>
<dbReference type="InterPro" id="IPR019835">
    <property type="entry name" value="SWIB_domain"/>
</dbReference>
<name>A0A0H5RN26_9EUKA</name>
<protein>
    <recommendedName>
        <fullName evidence="1">DM2 domain-containing protein</fullName>
    </recommendedName>
</protein>
<dbReference type="PANTHER" id="PTHR13844">
    <property type="entry name" value="SWI/SNF-RELATED MATRIX-ASSOCIATED ACTIN-DEPENDENT REGULATOR OF CHROMATIN SUBFAMILY D"/>
    <property type="match status" value="1"/>
</dbReference>
<dbReference type="Gene3D" id="1.10.245.10">
    <property type="entry name" value="SWIB/MDM2 domain"/>
    <property type="match status" value="1"/>
</dbReference>
<evidence type="ECO:0000313" key="2">
    <source>
        <dbReference type="EMBL" id="CRZ10144.1"/>
    </source>
</evidence>
<dbReference type="InterPro" id="IPR036885">
    <property type="entry name" value="SWIB_MDM2_dom_sf"/>
</dbReference>
<dbReference type="EMBL" id="HACM01009702">
    <property type="protein sequence ID" value="CRZ10144.1"/>
    <property type="molecule type" value="Transcribed_RNA"/>
</dbReference>
<organism evidence="2">
    <name type="scientific">Spongospora subterranea</name>
    <dbReference type="NCBI Taxonomy" id="70186"/>
    <lineage>
        <taxon>Eukaryota</taxon>
        <taxon>Sar</taxon>
        <taxon>Rhizaria</taxon>
        <taxon>Endomyxa</taxon>
        <taxon>Phytomyxea</taxon>
        <taxon>Plasmodiophorida</taxon>
        <taxon>Plasmodiophoridae</taxon>
        <taxon>Spongospora</taxon>
    </lineage>
</organism>
<accession>A0A0H5RN26</accession>
<dbReference type="SUPFAM" id="SSF47592">
    <property type="entry name" value="SWIB/MDM2 domain"/>
    <property type="match status" value="1"/>
</dbReference>
<dbReference type="Pfam" id="PF02201">
    <property type="entry name" value="SWIB"/>
    <property type="match status" value="1"/>
</dbReference>
<dbReference type="PROSITE" id="PS51925">
    <property type="entry name" value="SWIB_MDM2"/>
    <property type="match status" value="1"/>
</dbReference>
<sequence>MTKEDIVLPENLEQFVPESKLFVALLRLEQRIDASITRFRLQTMEMSTTTQQIYRILRVFLSHQLEGDQLKFLIQGCLVDPDTGNPDLNSSYRFSNFIRRASVTADSSFFQGECDQAEWVRGPEEKAVDGFSIQLPIKASMPDTQLRVQLLLDDFPKRYTVPDRLAAILGLQQETSDRLITALWAYVRRNNLQDAEDPTSVIFDEPLADVFGCSQTSIENIRSSLLSLLAPADPVTFIYQLSLSGDPSQFRHVYEIALQIPDPSKSTQMGRLFCPDDERSADLDELTKRSAYLLNELSKHQRRYQIMMATAESPVDVARMLLANARRDMRIICPDKAPSKITDDCIKQYLSI</sequence>
<dbReference type="SMART" id="SM00151">
    <property type="entry name" value="SWIB"/>
    <property type="match status" value="1"/>
</dbReference>
<proteinExistence type="predicted"/>
<reference evidence="2" key="1">
    <citation type="submission" date="2015-04" db="EMBL/GenBank/DDBJ databases">
        <title>The genome sequence of the plant pathogenic Rhizarian Plasmodiophora brassicae reveals insights in its biotrophic life cycle and the origin of chitin synthesis.</title>
        <authorList>
            <person name="Schwelm A."/>
            <person name="Fogelqvist J."/>
            <person name="Knaust A."/>
            <person name="Julke S."/>
            <person name="Lilja T."/>
            <person name="Dhandapani V."/>
            <person name="Bonilla-Rosso G."/>
            <person name="Karlsson M."/>
            <person name="Shevchenko A."/>
            <person name="Choi S.R."/>
            <person name="Kim H.G."/>
            <person name="Park J.Y."/>
            <person name="Lim Y.P."/>
            <person name="Ludwig-Muller J."/>
            <person name="Dixelius C."/>
        </authorList>
    </citation>
    <scope>NUCLEOTIDE SEQUENCE</scope>
    <source>
        <tissue evidence="2">Potato root galls</tissue>
    </source>
</reference>
<dbReference type="AlphaFoldDB" id="A0A0H5RN26"/>
<dbReference type="InterPro" id="IPR003121">
    <property type="entry name" value="SWIB_MDM2_domain"/>
</dbReference>
<feature type="domain" description="DM2" evidence="1">
    <location>
        <begin position="154"/>
        <end position="231"/>
    </location>
</feature>